<dbReference type="EMBL" id="JAGGLQ010000016">
    <property type="protein sequence ID" value="MBP2040171.1"/>
    <property type="molecule type" value="Genomic_DNA"/>
</dbReference>
<name>A0ABS4LDQ4_STRAV</name>
<dbReference type="RefSeq" id="WP_189973184.1">
    <property type="nucleotide sequence ID" value="NZ_BMVL01000015.1"/>
</dbReference>
<dbReference type="Pfam" id="PF20789">
    <property type="entry name" value="4HBT_3C"/>
    <property type="match status" value="1"/>
</dbReference>
<reference evidence="4 5" key="1">
    <citation type="submission" date="2021-03" db="EMBL/GenBank/DDBJ databases">
        <title>Genomic Encyclopedia of Type Strains, Phase IV (KMG-IV): sequencing the most valuable type-strain genomes for metagenomic binning, comparative biology and taxonomic classification.</title>
        <authorList>
            <person name="Goeker M."/>
        </authorList>
    </citation>
    <scope>NUCLEOTIDE SEQUENCE [LARGE SCALE GENOMIC DNA]</scope>
    <source>
        <strain evidence="4 5">DSM 40526</strain>
    </source>
</reference>
<comment type="caution">
    <text evidence="4">The sequence shown here is derived from an EMBL/GenBank/DDBJ whole genome shotgun (WGS) entry which is preliminary data.</text>
</comment>
<feature type="domain" description="Acyl-CoA thioesterase-like C-terminal" evidence="3">
    <location>
        <begin position="156"/>
        <end position="287"/>
    </location>
</feature>
<sequence>MGAAEGCDGYEGSDGYEDSDGAQGSPGSQGPEGFFERIDAGRFLATEYTRGPWDPGSQHAGPPAALLGRAVEERPGARTDMRVARITYEILRPVPIGELEITTTVLRAGRGTEVVEAALAPAGGAPVMLARALRIRVAEEAVPAVVPGPQLPPPGEVAVTPFFPVPWETGYHSAMETRFTEGAFVELGPGTCWMRMKVPLVAGEATRPLDRVLVAADSGNGISSVMDFGRYVFINGDLTVHLTRHPVGEWACVEARTSVDAAGIGLADALLHDEKGPIGRSAQSLYVAPRS</sequence>
<evidence type="ECO:0000313" key="4">
    <source>
        <dbReference type="EMBL" id="MBP2040171.1"/>
    </source>
</evidence>
<evidence type="ECO:0000259" key="3">
    <source>
        <dbReference type="Pfam" id="PF20789"/>
    </source>
</evidence>
<dbReference type="InterPro" id="IPR049450">
    <property type="entry name" value="ACOT8-like_C"/>
</dbReference>
<accession>A0ABS4LDQ4</accession>
<evidence type="ECO:0000256" key="1">
    <source>
        <dbReference type="SAM" id="MobiDB-lite"/>
    </source>
</evidence>
<feature type="domain" description="Acyl-CoA thioesterase-like N-terminal HotDog" evidence="2">
    <location>
        <begin position="50"/>
        <end position="133"/>
    </location>
</feature>
<feature type="region of interest" description="Disordered" evidence="1">
    <location>
        <begin position="1"/>
        <end position="34"/>
    </location>
</feature>
<keyword evidence="5" id="KW-1185">Reference proteome</keyword>
<dbReference type="Proteomes" id="UP001519310">
    <property type="component" value="Unassembled WGS sequence"/>
</dbReference>
<evidence type="ECO:0000313" key="5">
    <source>
        <dbReference type="Proteomes" id="UP001519310"/>
    </source>
</evidence>
<evidence type="ECO:0008006" key="6">
    <source>
        <dbReference type="Google" id="ProtNLM"/>
    </source>
</evidence>
<dbReference type="InterPro" id="IPR042171">
    <property type="entry name" value="Acyl-CoA_hotdog"/>
</dbReference>
<dbReference type="InterPro" id="IPR049449">
    <property type="entry name" value="TesB_ACOT8-like_N"/>
</dbReference>
<dbReference type="SUPFAM" id="SSF54637">
    <property type="entry name" value="Thioesterase/thiol ester dehydrase-isomerase"/>
    <property type="match status" value="2"/>
</dbReference>
<dbReference type="InterPro" id="IPR029069">
    <property type="entry name" value="HotDog_dom_sf"/>
</dbReference>
<gene>
    <name evidence="4" type="ORF">J2Z77_006024</name>
</gene>
<protein>
    <recommendedName>
        <fullName evidence="6">Thioesterase superfamily protein</fullName>
    </recommendedName>
</protein>
<proteinExistence type="predicted"/>
<evidence type="ECO:0000259" key="2">
    <source>
        <dbReference type="Pfam" id="PF13622"/>
    </source>
</evidence>
<dbReference type="Gene3D" id="2.40.160.210">
    <property type="entry name" value="Acyl-CoA thioesterase, double hotdog domain"/>
    <property type="match status" value="1"/>
</dbReference>
<dbReference type="Pfam" id="PF13622">
    <property type="entry name" value="4HBT_3"/>
    <property type="match status" value="1"/>
</dbReference>
<organism evidence="4 5">
    <name type="scientific">Streptomyces avidinii</name>
    <dbReference type="NCBI Taxonomy" id="1895"/>
    <lineage>
        <taxon>Bacteria</taxon>
        <taxon>Bacillati</taxon>
        <taxon>Actinomycetota</taxon>
        <taxon>Actinomycetes</taxon>
        <taxon>Kitasatosporales</taxon>
        <taxon>Streptomycetaceae</taxon>
        <taxon>Streptomyces</taxon>
    </lineage>
</organism>